<sequence length="104" mass="12027">MDHSASLVEIADQLSDLPFDRISLSSCSILQLRLVWIIRQHGTALWNCSAIRRLLFLTVDLSFPSGLNTLVQKARIKPFWQFADWILRQNKHLRTLILSKQSPK</sequence>
<comment type="caution">
    <text evidence="1">The sequence shown here is derived from an EMBL/GenBank/DDBJ whole genome shotgun (WGS) entry which is preliminary data.</text>
</comment>
<organism evidence="1 2">
    <name type="scientific">Solanum commersonii</name>
    <name type="common">Commerson's wild potato</name>
    <name type="synonym">Commerson's nightshade</name>
    <dbReference type="NCBI Taxonomy" id="4109"/>
    <lineage>
        <taxon>Eukaryota</taxon>
        <taxon>Viridiplantae</taxon>
        <taxon>Streptophyta</taxon>
        <taxon>Embryophyta</taxon>
        <taxon>Tracheophyta</taxon>
        <taxon>Spermatophyta</taxon>
        <taxon>Magnoliopsida</taxon>
        <taxon>eudicotyledons</taxon>
        <taxon>Gunneridae</taxon>
        <taxon>Pentapetalae</taxon>
        <taxon>asterids</taxon>
        <taxon>lamiids</taxon>
        <taxon>Solanales</taxon>
        <taxon>Solanaceae</taxon>
        <taxon>Solanoideae</taxon>
        <taxon>Solaneae</taxon>
        <taxon>Solanum</taxon>
    </lineage>
</organism>
<accession>A0A9J5Y6B9</accession>
<proteinExistence type="predicted"/>
<dbReference type="AlphaFoldDB" id="A0A9J5Y6B9"/>
<protein>
    <submittedName>
        <fullName evidence="1">Uncharacterized protein</fullName>
    </submittedName>
</protein>
<reference evidence="1 2" key="1">
    <citation type="submission" date="2020-09" db="EMBL/GenBank/DDBJ databases">
        <title>De no assembly of potato wild relative species, Solanum commersonii.</title>
        <authorList>
            <person name="Cho K."/>
        </authorList>
    </citation>
    <scope>NUCLEOTIDE SEQUENCE [LARGE SCALE GENOMIC DNA]</scope>
    <source>
        <strain evidence="1">LZ3.2</strain>
        <tissue evidence="1">Leaf</tissue>
    </source>
</reference>
<dbReference type="Proteomes" id="UP000824120">
    <property type="component" value="Chromosome 7"/>
</dbReference>
<keyword evidence="2" id="KW-1185">Reference proteome</keyword>
<gene>
    <name evidence="1" type="ORF">H5410_036376</name>
</gene>
<name>A0A9J5Y6B9_SOLCO</name>
<evidence type="ECO:0000313" key="1">
    <source>
        <dbReference type="EMBL" id="KAG5595144.1"/>
    </source>
</evidence>
<dbReference type="EMBL" id="JACXVP010000007">
    <property type="protein sequence ID" value="KAG5595144.1"/>
    <property type="molecule type" value="Genomic_DNA"/>
</dbReference>
<evidence type="ECO:0000313" key="2">
    <source>
        <dbReference type="Proteomes" id="UP000824120"/>
    </source>
</evidence>